<dbReference type="GO" id="GO:0016747">
    <property type="term" value="F:acyltransferase activity, transferring groups other than amino-acyl groups"/>
    <property type="evidence" value="ECO:0007669"/>
    <property type="project" value="InterPro"/>
</dbReference>
<name>A0A433SHU6_9BURK</name>
<evidence type="ECO:0000259" key="3">
    <source>
        <dbReference type="PROSITE" id="PS51186"/>
    </source>
</evidence>
<dbReference type="OrthoDB" id="9796381at2"/>
<organism evidence="4 5">
    <name type="scientific">Saezia sanguinis</name>
    <dbReference type="NCBI Taxonomy" id="1965230"/>
    <lineage>
        <taxon>Bacteria</taxon>
        <taxon>Pseudomonadati</taxon>
        <taxon>Pseudomonadota</taxon>
        <taxon>Betaproteobacteria</taxon>
        <taxon>Burkholderiales</taxon>
        <taxon>Saeziaceae</taxon>
        <taxon>Saezia</taxon>
    </lineage>
</organism>
<dbReference type="InterPro" id="IPR000182">
    <property type="entry name" value="GNAT_dom"/>
</dbReference>
<evidence type="ECO:0000256" key="2">
    <source>
        <dbReference type="ARBA" id="ARBA00023315"/>
    </source>
</evidence>
<evidence type="ECO:0000256" key="1">
    <source>
        <dbReference type="ARBA" id="ARBA00022679"/>
    </source>
</evidence>
<evidence type="ECO:0000313" key="4">
    <source>
        <dbReference type="EMBL" id="RUS68286.1"/>
    </source>
</evidence>
<dbReference type="InterPro" id="IPR050832">
    <property type="entry name" value="Bact_Acetyltransf"/>
</dbReference>
<dbReference type="Gene3D" id="3.40.630.30">
    <property type="match status" value="1"/>
</dbReference>
<accession>A0A433SHU6</accession>
<dbReference type="AlphaFoldDB" id="A0A433SHU6"/>
<keyword evidence="2" id="KW-0012">Acyltransferase</keyword>
<keyword evidence="5" id="KW-1185">Reference proteome</keyword>
<sequence>MDSYRHIEPATARDIDAVAELYAGLNAHLEHVYAEPWWRTGIYPVRETALQALAEKSLFVWKEEGVVAGTVILNHTPEIAYDKTTAWRVQAPNEDILVVRTLATHPHYFRRGIARAMLEFAKDYARQKAQKSIRLDVFEKNEAAIRLYRSAGFQYIDTVDLDIDIPYLRQFCLFEYPL</sequence>
<protein>
    <recommendedName>
        <fullName evidence="3">N-acetyltransferase domain-containing protein</fullName>
    </recommendedName>
</protein>
<proteinExistence type="predicted"/>
<feature type="domain" description="N-acetyltransferase" evidence="3">
    <location>
        <begin position="5"/>
        <end position="178"/>
    </location>
</feature>
<dbReference type="CDD" id="cd04301">
    <property type="entry name" value="NAT_SF"/>
    <property type="match status" value="1"/>
</dbReference>
<dbReference type="InterPro" id="IPR016181">
    <property type="entry name" value="Acyl_CoA_acyltransferase"/>
</dbReference>
<dbReference type="EMBL" id="PQSP01000001">
    <property type="protein sequence ID" value="RUS68286.1"/>
    <property type="molecule type" value="Genomic_DNA"/>
</dbReference>
<dbReference type="PROSITE" id="PS51186">
    <property type="entry name" value="GNAT"/>
    <property type="match status" value="1"/>
</dbReference>
<comment type="caution">
    <text evidence="4">The sequence shown here is derived from an EMBL/GenBank/DDBJ whole genome shotgun (WGS) entry which is preliminary data.</text>
</comment>
<dbReference type="Pfam" id="PF00583">
    <property type="entry name" value="Acetyltransf_1"/>
    <property type="match status" value="1"/>
</dbReference>
<evidence type="ECO:0000313" key="5">
    <source>
        <dbReference type="Proteomes" id="UP000286947"/>
    </source>
</evidence>
<dbReference type="SUPFAM" id="SSF55729">
    <property type="entry name" value="Acyl-CoA N-acyltransferases (Nat)"/>
    <property type="match status" value="1"/>
</dbReference>
<dbReference type="RefSeq" id="WP_126978309.1">
    <property type="nucleotide sequence ID" value="NZ_PQSP01000001.1"/>
</dbReference>
<gene>
    <name evidence="4" type="ORF">CUZ56_00776</name>
</gene>
<dbReference type="PANTHER" id="PTHR43877">
    <property type="entry name" value="AMINOALKYLPHOSPHONATE N-ACETYLTRANSFERASE-RELATED-RELATED"/>
    <property type="match status" value="1"/>
</dbReference>
<dbReference type="Proteomes" id="UP000286947">
    <property type="component" value="Unassembled WGS sequence"/>
</dbReference>
<keyword evidence="1" id="KW-0808">Transferase</keyword>
<reference evidence="4 5" key="1">
    <citation type="submission" date="2018-01" db="EMBL/GenBank/DDBJ databases">
        <title>Saezia sanguinis gen. nov., sp. nov., in the order Burkholderiales isolated from human blood.</title>
        <authorList>
            <person name="Medina-Pascual M.J."/>
            <person name="Valdezate S."/>
            <person name="Monzon S."/>
            <person name="Cuesta I."/>
            <person name="Carrasco G."/>
            <person name="Villalon P."/>
            <person name="Saez-Nieto J.A."/>
        </authorList>
    </citation>
    <scope>NUCLEOTIDE SEQUENCE [LARGE SCALE GENOMIC DNA]</scope>
    <source>
        <strain evidence="4 5">CNM695-12</strain>
    </source>
</reference>